<sequence>MEQNLQEEQLKRTKEISRTIRQAIRDSLPGPPDQFLTLMIPGKVLNFDQFCKDFDASGRRKTALPSREVQLAEAILCDDMPTLGPLQLGPTGRSVSRSYAATLSKFCPAGSTIGISEEVATDKLSNSEKRYQNAMSWLTWRDPNNKNKTRVDLYRQKQAEYTNAFEHKTKAFRLALDSVSKDKTVDEQRQEYDEWVSENYKTYNNLIQAAYMDWVTMGKKEEVEYYFSIVDNDSAMARVEASKESMRLSVVTDETGSSEYQRVRLDPDNWALFARNKADAGPQGETVESLTFQISRLEKINFLLESMRKHSELIPVGHATNLVDAAATDQDAEAVGERFLKARKAYDELVAKRKEGADAEGGEPGDAEHNSVSTELNEARKALREHFEKVDKKNVRELSSNDREALQELVGDGGTRLGSQIEVNNEKIRGLKEQRADIQRTNGKTDAAATVQDDFADKAGIPRAPPSALDVKKEGSWTSITVEVSSSSSRDSQESSATSVTVDASYGWGWNRVSASVSHQQSQAAASKEMANASMKISFECMRVDITRPWLRAELFYDHDLRVAEGDFVSPGNRLPSLIDRAHPEYSKVDDDKRSEDMGRYDLFPMYPTSFLIAANVVLEIHGESSSIQSHLSSSSTSGSVGINYGPFALGGSAAHSNSNSETTCSATAAGCRITIKSPQIVGWISQIVPELPRPHNPFTPDYD</sequence>
<evidence type="ECO:0000313" key="3">
    <source>
        <dbReference type="Proteomes" id="UP000736335"/>
    </source>
</evidence>
<name>A0A9P6L4F1_9AGAM</name>
<proteinExistence type="predicted"/>
<dbReference type="OrthoDB" id="3261350at2759"/>
<reference evidence="2" key="1">
    <citation type="journal article" date="2020" name="Nat. Commun.">
        <title>Large-scale genome sequencing of mycorrhizal fungi provides insights into the early evolution of symbiotic traits.</title>
        <authorList>
            <person name="Miyauchi S."/>
            <person name="Kiss E."/>
            <person name="Kuo A."/>
            <person name="Drula E."/>
            <person name="Kohler A."/>
            <person name="Sanchez-Garcia M."/>
            <person name="Morin E."/>
            <person name="Andreopoulos B."/>
            <person name="Barry K.W."/>
            <person name="Bonito G."/>
            <person name="Buee M."/>
            <person name="Carver A."/>
            <person name="Chen C."/>
            <person name="Cichocki N."/>
            <person name="Clum A."/>
            <person name="Culley D."/>
            <person name="Crous P.W."/>
            <person name="Fauchery L."/>
            <person name="Girlanda M."/>
            <person name="Hayes R.D."/>
            <person name="Keri Z."/>
            <person name="LaButti K."/>
            <person name="Lipzen A."/>
            <person name="Lombard V."/>
            <person name="Magnuson J."/>
            <person name="Maillard F."/>
            <person name="Murat C."/>
            <person name="Nolan M."/>
            <person name="Ohm R.A."/>
            <person name="Pangilinan J."/>
            <person name="Pereira M.F."/>
            <person name="Perotto S."/>
            <person name="Peter M."/>
            <person name="Pfister S."/>
            <person name="Riley R."/>
            <person name="Sitrit Y."/>
            <person name="Stielow J.B."/>
            <person name="Szollosi G."/>
            <person name="Zifcakova L."/>
            <person name="Stursova M."/>
            <person name="Spatafora J.W."/>
            <person name="Tedersoo L."/>
            <person name="Vaario L.M."/>
            <person name="Yamada A."/>
            <person name="Yan M."/>
            <person name="Wang P."/>
            <person name="Xu J."/>
            <person name="Bruns T."/>
            <person name="Baldrian P."/>
            <person name="Vilgalys R."/>
            <person name="Dunand C."/>
            <person name="Henrissat B."/>
            <person name="Grigoriev I.V."/>
            <person name="Hibbett D."/>
            <person name="Nagy L.G."/>
            <person name="Martin F.M."/>
        </authorList>
    </citation>
    <scope>NUCLEOTIDE SEQUENCE</scope>
    <source>
        <strain evidence="2">UH-Tt-Lm1</strain>
    </source>
</reference>
<protein>
    <submittedName>
        <fullName evidence="2">Uncharacterized protein</fullName>
    </submittedName>
</protein>
<evidence type="ECO:0000256" key="1">
    <source>
        <dbReference type="SAM" id="MobiDB-lite"/>
    </source>
</evidence>
<accession>A0A9P6L4F1</accession>
<dbReference type="EMBL" id="WIUZ02000012">
    <property type="protein sequence ID" value="KAF9782308.1"/>
    <property type="molecule type" value="Genomic_DNA"/>
</dbReference>
<comment type="caution">
    <text evidence="2">The sequence shown here is derived from an EMBL/GenBank/DDBJ whole genome shotgun (WGS) entry which is preliminary data.</text>
</comment>
<dbReference type="AlphaFoldDB" id="A0A9P6L4F1"/>
<dbReference type="Proteomes" id="UP000736335">
    <property type="component" value="Unassembled WGS sequence"/>
</dbReference>
<reference evidence="2" key="2">
    <citation type="submission" date="2020-11" db="EMBL/GenBank/DDBJ databases">
        <authorList>
            <consortium name="DOE Joint Genome Institute"/>
            <person name="Kuo A."/>
            <person name="Miyauchi S."/>
            <person name="Kiss E."/>
            <person name="Drula E."/>
            <person name="Kohler A."/>
            <person name="Sanchez-Garcia M."/>
            <person name="Andreopoulos B."/>
            <person name="Barry K.W."/>
            <person name="Bonito G."/>
            <person name="Buee M."/>
            <person name="Carver A."/>
            <person name="Chen C."/>
            <person name="Cichocki N."/>
            <person name="Clum A."/>
            <person name="Culley D."/>
            <person name="Crous P.W."/>
            <person name="Fauchery L."/>
            <person name="Girlanda M."/>
            <person name="Hayes R."/>
            <person name="Keri Z."/>
            <person name="Labutti K."/>
            <person name="Lipzen A."/>
            <person name="Lombard V."/>
            <person name="Magnuson J."/>
            <person name="Maillard F."/>
            <person name="Morin E."/>
            <person name="Murat C."/>
            <person name="Nolan M."/>
            <person name="Ohm R."/>
            <person name="Pangilinan J."/>
            <person name="Pereira M."/>
            <person name="Perotto S."/>
            <person name="Peter M."/>
            <person name="Riley R."/>
            <person name="Sitrit Y."/>
            <person name="Stielow B."/>
            <person name="Szollosi G."/>
            <person name="Zifcakova L."/>
            <person name="Stursova M."/>
            <person name="Spatafora J.W."/>
            <person name="Tedersoo L."/>
            <person name="Vaario L.-M."/>
            <person name="Yamada A."/>
            <person name="Yan M."/>
            <person name="Wang P."/>
            <person name="Xu J."/>
            <person name="Bruns T."/>
            <person name="Baldrian P."/>
            <person name="Vilgalys R."/>
            <person name="Henrissat B."/>
            <person name="Grigoriev I.V."/>
            <person name="Hibbett D."/>
            <person name="Nagy L.G."/>
            <person name="Martin F.M."/>
        </authorList>
    </citation>
    <scope>NUCLEOTIDE SEQUENCE</scope>
    <source>
        <strain evidence="2">UH-Tt-Lm1</strain>
    </source>
</reference>
<feature type="region of interest" description="Disordered" evidence="1">
    <location>
        <begin position="355"/>
        <end position="375"/>
    </location>
</feature>
<gene>
    <name evidence="2" type="ORF">BJ322DRAFT_211844</name>
</gene>
<organism evidence="2 3">
    <name type="scientific">Thelephora terrestris</name>
    <dbReference type="NCBI Taxonomy" id="56493"/>
    <lineage>
        <taxon>Eukaryota</taxon>
        <taxon>Fungi</taxon>
        <taxon>Dikarya</taxon>
        <taxon>Basidiomycota</taxon>
        <taxon>Agaricomycotina</taxon>
        <taxon>Agaricomycetes</taxon>
        <taxon>Thelephorales</taxon>
        <taxon>Thelephoraceae</taxon>
        <taxon>Thelephora</taxon>
    </lineage>
</organism>
<keyword evidence="3" id="KW-1185">Reference proteome</keyword>
<evidence type="ECO:0000313" key="2">
    <source>
        <dbReference type="EMBL" id="KAF9782308.1"/>
    </source>
</evidence>